<dbReference type="InterPro" id="IPR036291">
    <property type="entry name" value="NAD(P)-bd_dom_sf"/>
</dbReference>
<dbReference type="KEGG" id="pph:Ppha_1630"/>
<dbReference type="InterPro" id="IPR003781">
    <property type="entry name" value="CoA-bd"/>
</dbReference>
<dbReference type="HOGENOM" id="CLU_112567_0_0_10"/>
<feature type="domain" description="CoA-binding" evidence="1">
    <location>
        <begin position="10"/>
        <end position="106"/>
    </location>
</feature>
<dbReference type="AlphaFoldDB" id="B4SAI1"/>
<keyword evidence="3" id="KW-1185">Reference proteome</keyword>
<evidence type="ECO:0000313" key="2">
    <source>
        <dbReference type="EMBL" id="ACF43867.1"/>
    </source>
</evidence>
<evidence type="ECO:0000259" key="1">
    <source>
        <dbReference type="SMART" id="SM00881"/>
    </source>
</evidence>
<reference evidence="2 3" key="1">
    <citation type="submission" date="2008-06" db="EMBL/GenBank/DDBJ databases">
        <title>Complete sequence of Pelodictyon phaeoclathratiforme BU-1.</title>
        <authorList>
            <consortium name="US DOE Joint Genome Institute"/>
            <person name="Lucas S."/>
            <person name="Copeland A."/>
            <person name="Lapidus A."/>
            <person name="Glavina del Rio T."/>
            <person name="Dalin E."/>
            <person name="Tice H."/>
            <person name="Bruce D."/>
            <person name="Goodwin L."/>
            <person name="Pitluck S."/>
            <person name="Schmutz J."/>
            <person name="Larimer F."/>
            <person name="Land M."/>
            <person name="Hauser L."/>
            <person name="Kyrpides N."/>
            <person name="Mikhailova N."/>
            <person name="Liu Z."/>
            <person name="Li T."/>
            <person name="Zhao F."/>
            <person name="Overmann J."/>
            <person name="Bryant D.A."/>
            <person name="Richardson P."/>
        </authorList>
    </citation>
    <scope>NUCLEOTIDE SEQUENCE [LARGE SCALE GENOMIC DNA]</scope>
    <source>
        <strain evidence="3">DSM 5477 / BU-1</strain>
    </source>
</reference>
<dbReference type="RefSeq" id="WP_012508354.1">
    <property type="nucleotide sequence ID" value="NC_011060.1"/>
</dbReference>
<dbReference type="eggNOG" id="COG1832">
    <property type="taxonomic scope" value="Bacteria"/>
</dbReference>
<name>B4SAI1_PELPB</name>
<gene>
    <name evidence="2" type="ordered locus">Ppha_1630</name>
</gene>
<dbReference type="PANTHER" id="PTHR33303:SF2">
    <property type="entry name" value="COA-BINDING DOMAIN-CONTAINING PROTEIN"/>
    <property type="match status" value="1"/>
</dbReference>
<dbReference type="EMBL" id="CP001110">
    <property type="protein sequence ID" value="ACF43867.1"/>
    <property type="molecule type" value="Genomic_DNA"/>
</dbReference>
<evidence type="ECO:0000313" key="3">
    <source>
        <dbReference type="Proteomes" id="UP000002724"/>
    </source>
</evidence>
<dbReference type="Proteomes" id="UP000002724">
    <property type="component" value="Chromosome"/>
</dbReference>
<dbReference type="STRING" id="324925.Ppha_1630"/>
<organism evidence="2 3">
    <name type="scientific">Pelodictyon phaeoclathratiforme (strain DSM 5477 / BU-1)</name>
    <dbReference type="NCBI Taxonomy" id="324925"/>
    <lineage>
        <taxon>Bacteria</taxon>
        <taxon>Pseudomonadati</taxon>
        <taxon>Chlorobiota</taxon>
        <taxon>Chlorobiia</taxon>
        <taxon>Chlorobiales</taxon>
        <taxon>Chlorobiaceae</taxon>
        <taxon>Chlorobium/Pelodictyon group</taxon>
        <taxon>Pelodictyon</taxon>
    </lineage>
</organism>
<sequence>METKVVENILASFRHIAVVGLSAKADRPSNGIARAMKAQGYTIYPVNPGIEEVIGLRCYPSLSAIPPEISKKIEIVNIFRKSTDVPPIVDEAIAIGAKVIWMQLGITNESAANKARNAGLIVIENRCIAVDQRYLIQ</sequence>
<dbReference type="OrthoDB" id="9804695at2"/>
<dbReference type="SMART" id="SM00881">
    <property type="entry name" value="CoA_binding"/>
    <property type="match status" value="1"/>
</dbReference>
<proteinExistence type="predicted"/>
<protein>
    <submittedName>
        <fullName evidence="2">CoA-binding domain protein</fullName>
    </submittedName>
</protein>
<dbReference type="Gene3D" id="3.40.50.720">
    <property type="entry name" value="NAD(P)-binding Rossmann-like Domain"/>
    <property type="match status" value="1"/>
</dbReference>
<dbReference type="Pfam" id="PF13380">
    <property type="entry name" value="CoA_binding_2"/>
    <property type="match status" value="1"/>
</dbReference>
<accession>B4SAI1</accession>
<dbReference type="SUPFAM" id="SSF51735">
    <property type="entry name" value="NAD(P)-binding Rossmann-fold domains"/>
    <property type="match status" value="1"/>
</dbReference>
<dbReference type="PANTHER" id="PTHR33303">
    <property type="entry name" value="CYTOPLASMIC PROTEIN-RELATED"/>
    <property type="match status" value="1"/>
</dbReference>